<dbReference type="EMBL" id="BOOU01000031">
    <property type="protein sequence ID" value="GII77061.1"/>
    <property type="molecule type" value="Genomic_DNA"/>
</dbReference>
<dbReference type="Gene3D" id="3.10.620.30">
    <property type="match status" value="1"/>
</dbReference>
<comment type="caution">
    <text evidence="2">The sequence shown here is derived from an EMBL/GenBank/DDBJ whole genome shotgun (WGS) entry which is preliminary data.</text>
</comment>
<dbReference type="AlphaFoldDB" id="A0A919QZN9"/>
<dbReference type="InterPro" id="IPR038765">
    <property type="entry name" value="Papain-like_cys_pep_sf"/>
</dbReference>
<evidence type="ECO:0000313" key="2">
    <source>
        <dbReference type="EMBL" id="GII77061.1"/>
    </source>
</evidence>
<reference evidence="2" key="1">
    <citation type="submission" date="2021-01" db="EMBL/GenBank/DDBJ databases">
        <title>Whole genome shotgun sequence of Sphaerisporangium rufum NBRC 109079.</title>
        <authorList>
            <person name="Komaki H."/>
            <person name="Tamura T."/>
        </authorList>
    </citation>
    <scope>NUCLEOTIDE SEQUENCE</scope>
    <source>
        <strain evidence="2">NBRC 109079</strain>
    </source>
</reference>
<accession>A0A919QZN9</accession>
<sequence>MSRRNATGRVAFSYRAQNPMIRTMTDDVLYYSLPGPLTGLDPAQLRLAEGLPDDPVGICAVAQGLVIHIANVGPLNLPEDRLAEKDIRPVSALITALTTLDPSPLHQARPPERRVVGTCRDFATLACALLRLRGIPARARCGFGMYFEEGYGLDHWITEYRHDGEDRWVRVDTEHLGRGFVARPDDLAEGEFLTGGEAWTRYRQGHIDGHRFGVPRTDHAWGPSEIRGNAVRDLAALCKKEMLPWDEWGRMADAYAGRTGPDYDVLLDALADTCAAARPPALSGLSNHPDLAVPAHLLD</sequence>
<dbReference type="SMART" id="SM00460">
    <property type="entry name" value="TGc"/>
    <property type="match status" value="1"/>
</dbReference>
<evidence type="ECO:0000259" key="1">
    <source>
        <dbReference type="SMART" id="SM00460"/>
    </source>
</evidence>
<dbReference type="InterPro" id="IPR002931">
    <property type="entry name" value="Transglutaminase-like"/>
</dbReference>
<dbReference type="SUPFAM" id="SSF54001">
    <property type="entry name" value="Cysteine proteinases"/>
    <property type="match status" value="1"/>
</dbReference>
<protein>
    <recommendedName>
        <fullName evidence="1">Transglutaminase-like domain-containing protein</fullName>
    </recommendedName>
</protein>
<dbReference type="Proteomes" id="UP000655287">
    <property type="component" value="Unassembled WGS sequence"/>
</dbReference>
<gene>
    <name evidence="2" type="ORF">Sru01_20430</name>
</gene>
<feature type="domain" description="Transglutaminase-like" evidence="1">
    <location>
        <begin position="111"/>
        <end position="175"/>
    </location>
</feature>
<evidence type="ECO:0000313" key="3">
    <source>
        <dbReference type="Proteomes" id="UP000655287"/>
    </source>
</evidence>
<keyword evidence="3" id="KW-1185">Reference proteome</keyword>
<name>A0A919QZN9_9ACTN</name>
<dbReference type="Pfam" id="PF01841">
    <property type="entry name" value="Transglut_core"/>
    <property type="match status" value="1"/>
</dbReference>
<organism evidence="2 3">
    <name type="scientific">Sphaerisporangium rufum</name>
    <dbReference type="NCBI Taxonomy" id="1381558"/>
    <lineage>
        <taxon>Bacteria</taxon>
        <taxon>Bacillati</taxon>
        <taxon>Actinomycetota</taxon>
        <taxon>Actinomycetes</taxon>
        <taxon>Streptosporangiales</taxon>
        <taxon>Streptosporangiaceae</taxon>
        <taxon>Sphaerisporangium</taxon>
    </lineage>
</organism>
<proteinExistence type="predicted"/>